<dbReference type="SUPFAM" id="SSF54060">
    <property type="entry name" value="His-Me finger endonucleases"/>
    <property type="match status" value="1"/>
</dbReference>
<keyword evidence="2" id="KW-0540">Nuclease</keyword>
<dbReference type="Proteomes" id="UP001595829">
    <property type="component" value="Unassembled WGS sequence"/>
</dbReference>
<dbReference type="InterPro" id="IPR003615">
    <property type="entry name" value="HNH_nuc"/>
</dbReference>
<proteinExistence type="predicted"/>
<evidence type="ECO:0000259" key="1">
    <source>
        <dbReference type="Pfam" id="PF13392"/>
    </source>
</evidence>
<keyword evidence="2" id="KW-0255">Endonuclease</keyword>
<reference evidence="3" key="1">
    <citation type="journal article" date="2019" name="Int. J. Syst. Evol. Microbiol.">
        <title>The Global Catalogue of Microorganisms (GCM) 10K type strain sequencing project: providing services to taxonomists for standard genome sequencing and annotation.</title>
        <authorList>
            <consortium name="The Broad Institute Genomics Platform"/>
            <consortium name="The Broad Institute Genome Sequencing Center for Infectious Disease"/>
            <person name="Wu L."/>
            <person name="Ma J."/>
        </authorList>
    </citation>
    <scope>NUCLEOTIDE SEQUENCE [LARGE SCALE GENOMIC DNA]</scope>
    <source>
        <strain evidence="3">CGMCC 4.1648</strain>
    </source>
</reference>
<gene>
    <name evidence="2" type="ORF">ACFPM3_20340</name>
</gene>
<dbReference type="RefSeq" id="WP_345686761.1">
    <property type="nucleotide sequence ID" value="NZ_BAABIT010000001.1"/>
</dbReference>
<protein>
    <submittedName>
        <fullName evidence="2">HNH endonuclease signature motif containing protein</fullName>
        <ecNumber evidence="2">3.1.-.-</ecNumber>
    </submittedName>
</protein>
<dbReference type="EMBL" id="JBHSJD010000014">
    <property type="protein sequence ID" value="MFC5024481.1"/>
    <property type="molecule type" value="Genomic_DNA"/>
</dbReference>
<dbReference type="InterPro" id="IPR044930">
    <property type="entry name" value="Homing_endonuclease_His-Me"/>
</dbReference>
<keyword evidence="2" id="KW-0378">Hydrolase</keyword>
<dbReference type="GO" id="GO:0016787">
    <property type="term" value="F:hydrolase activity"/>
    <property type="evidence" value="ECO:0007669"/>
    <property type="project" value="UniProtKB-KW"/>
</dbReference>
<comment type="caution">
    <text evidence="2">The sequence shown here is derived from an EMBL/GenBank/DDBJ whole genome shotgun (WGS) entry which is preliminary data.</text>
</comment>
<dbReference type="EC" id="3.1.-.-" evidence="2"/>
<organism evidence="2 3">
    <name type="scientific">Streptomyces coeruleoprunus</name>
    <dbReference type="NCBI Taxonomy" id="285563"/>
    <lineage>
        <taxon>Bacteria</taxon>
        <taxon>Bacillati</taxon>
        <taxon>Actinomycetota</taxon>
        <taxon>Actinomycetes</taxon>
        <taxon>Kitasatosporales</taxon>
        <taxon>Streptomycetaceae</taxon>
        <taxon>Streptomyces</taxon>
    </lineage>
</organism>
<dbReference type="InterPro" id="IPR044925">
    <property type="entry name" value="His-Me_finger_sf"/>
</dbReference>
<evidence type="ECO:0000313" key="2">
    <source>
        <dbReference type="EMBL" id="MFC5024481.1"/>
    </source>
</evidence>
<dbReference type="Pfam" id="PF13392">
    <property type="entry name" value="HNH_3"/>
    <property type="match status" value="1"/>
</dbReference>
<dbReference type="GO" id="GO:0004519">
    <property type="term" value="F:endonuclease activity"/>
    <property type="evidence" value="ECO:0007669"/>
    <property type="project" value="UniProtKB-KW"/>
</dbReference>
<keyword evidence="3" id="KW-1185">Reference proteome</keyword>
<accession>A0ABV9XGE6</accession>
<sequence>MSTKSKAKGTVGARLDAAGRDAIRERLFSGGVPAQGGCIVWTRYTRPAGYGQMGVGSTVLDVHRVSYALEHGDIPVGMSVLHHCDVRRCFHPGHLYAGTHADNMRDMWERGRGNRNRGLSNGNTRLPPAQVAEIRARFEPRFRIQRGGTRSNAKELSEEYGITPQYVSQLARGLWRVHD</sequence>
<evidence type="ECO:0000313" key="3">
    <source>
        <dbReference type="Proteomes" id="UP001595829"/>
    </source>
</evidence>
<dbReference type="Gene3D" id="3.90.75.10">
    <property type="entry name" value="Homing Intron 3 (I-ppo) Encoded Endonuclease, Chain A"/>
    <property type="match status" value="1"/>
</dbReference>
<name>A0ABV9XGE6_9ACTN</name>
<feature type="domain" description="HNH nuclease" evidence="1">
    <location>
        <begin position="62"/>
        <end position="105"/>
    </location>
</feature>